<keyword evidence="4" id="KW-0676">Redox-active center</keyword>
<dbReference type="OrthoDB" id="750178at2"/>
<keyword evidence="3" id="KW-1015">Disulfide bond</keyword>
<dbReference type="InterPro" id="IPR013766">
    <property type="entry name" value="Thioredoxin_domain"/>
</dbReference>
<evidence type="ECO:0000256" key="3">
    <source>
        <dbReference type="ARBA" id="ARBA00023157"/>
    </source>
</evidence>
<dbReference type="PROSITE" id="PS51352">
    <property type="entry name" value="THIOREDOXIN_2"/>
    <property type="match status" value="1"/>
</dbReference>
<feature type="signal peptide" evidence="5">
    <location>
        <begin position="1"/>
        <end position="19"/>
    </location>
</feature>
<dbReference type="Pfam" id="PF14289">
    <property type="entry name" value="DUF4369"/>
    <property type="match status" value="1"/>
</dbReference>
<dbReference type="GO" id="GO:0030313">
    <property type="term" value="C:cell envelope"/>
    <property type="evidence" value="ECO:0007669"/>
    <property type="project" value="UniProtKB-SubCell"/>
</dbReference>
<evidence type="ECO:0000256" key="4">
    <source>
        <dbReference type="ARBA" id="ARBA00023284"/>
    </source>
</evidence>
<dbReference type="PANTHER" id="PTHR42852">
    <property type="entry name" value="THIOL:DISULFIDE INTERCHANGE PROTEIN DSBE"/>
    <property type="match status" value="1"/>
</dbReference>
<dbReference type="EMBL" id="VLLI01000009">
    <property type="protein sequence ID" value="TWI98129.1"/>
    <property type="molecule type" value="Genomic_DNA"/>
</dbReference>
<dbReference type="AlphaFoldDB" id="A0A562TWY3"/>
<evidence type="ECO:0000259" key="6">
    <source>
        <dbReference type="PROSITE" id="PS51352"/>
    </source>
</evidence>
<sequence length="380" mass="42556">MKRNLILYSVILLSVFVFSCKDNSAFKISGTITNPGSLKKIYLLEADSTQISVIDSANLSEQGKFQFKHAAPYANLFKLRLGGTIFDFIAKNGDDIDFSTSLTDKTSAYQITGSAESDKIKEFNKINNFYAEKSGKISEEYQNKAKAIGKESDSLISIYKPLFMNIMSDYSAAVMKFVDQNKHSLAGFYAMTSLDPAKYEQQMIAYADAIKDDFKDNPAAQRFTKQMNVIRPVSIGHQAPDFSIDGIDGSTIKLSDYKGKYVMLDFWASWCAPCRAENPNVVKQYAIYNKLGLNILGISLDQDKAKWQEAVNADKLTWKHGSDLKNFEGPTEKLYHIEAIPSNFIIDPQGVIIAKNVTGADLEEFLNKTFNKSQQIVKIK</sequence>
<feature type="chain" id="PRO_5022246546" evidence="5">
    <location>
        <begin position="20"/>
        <end position="380"/>
    </location>
</feature>
<dbReference type="PROSITE" id="PS00194">
    <property type="entry name" value="THIOREDOXIN_1"/>
    <property type="match status" value="1"/>
</dbReference>
<dbReference type="GO" id="GO:0016491">
    <property type="term" value="F:oxidoreductase activity"/>
    <property type="evidence" value="ECO:0007669"/>
    <property type="project" value="InterPro"/>
</dbReference>
<dbReference type="CDD" id="cd02966">
    <property type="entry name" value="TlpA_like_family"/>
    <property type="match status" value="1"/>
</dbReference>
<dbReference type="RefSeq" id="WP_144914096.1">
    <property type="nucleotide sequence ID" value="NZ_VLLI01000009.1"/>
</dbReference>
<dbReference type="InterPro" id="IPR025380">
    <property type="entry name" value="DUF4369"/>
</dbReference>
<evidence type="ECO:0000313" key="7">
    <source>
        <dbReference type="EMBL" id="TWI98129.1"/>
    </source>
</evidence>
<comment type="subcellular location">
    <subcellularLocation>
        <location evidence="1">Cell envelope</location>
    </subcellularLocation>
</comment>
<feature type="domain" description="Thioredoxin" evidence="6">
    <location>
        <begin position="233"/>
        <end position="375"/>
    </location>
</feature>
<dbReference type="InterPro" id="IPR000866">
    <property type="entry name" value="AhpC/TSA"/>
</dbReference>
<dbReference type="PROSITE" id="PS51257">
    <property type="entry name" value="PROKAR_LIPOPROTEIN"/>
    <property type="match status" value="1"/>
</dbReference>
<dbReference type="SUPFAM" id="SSF52833">
    <property type="entry name" value="Thioredoxin-like"/>
    <property type="match status" value="1"/>
</dbReference>
<keyword evidence="8" id="KW-1185">Reference proteome</keyword>
<dbReference type="InterPro" id="IPR036249">
    <property type="entry name" value="Thioredoxin-like_sf"/>
</dbReference>
<dbReference type="GO" id="GO:0016209">
    <property type="term" value="F:antioxidant activity"/>
    <property type="evidence" value="ECO:0007669"/>
    <property type="project" value="InterPro"/>
</dbReference>
<dbReference type="PANTHER" id="PTHR42852:SF6">
    <property type="entry name" value="THIOL:DISULFIDE INTERCHANGE PROTEIN DSBE"/>
    <property type="match status" value="1"/>
</dbReference>
<proteinExistence type="predicted"/>
<dbReference type="Proteomes" id="UP000317010">
    <property type="component" value="Unassembled WGS sequence"/>
</dbReference>
<organism evidence="7 8">
    <name type="scientific">Mucilaginibacter frigoritolerans</name>
    <dbReference type="NCBI Taxonomy" id="652788"/>
    <lineage>
        <taxon>Bacteria</taxon>
        <taxon>Pseudomonadati</taxon>
        <taxon>Bacteroidota</taxon>
        <taxon>Sphingobacteriia</taxon>
        <taxon>Sphingobacteriales</taxon>
        <taxon>Sphingobacteriaceae</taxon>
        <taxon>Mucilaginibacter</taxon>
    </lineage>
</organism>
<evidence type="ECO:0000256" key="5">
    <source>
        <dbReference type="SAM" id="SignalP"/>
    </source>
</evidence>
<dbReference type="Pfam" id="PF00578">
    <property type="entry name" value="AhpC-TSA"/>
    <property type="match status" value="1"/>
</dbReference>
<keyword evidence="2" id="KW-0201">Cytochrome c-type biogenesis</keyword>
<evidence type="ECO:0000313" key="8">
    <source>
        <dbReference type="Proteomes" id="UP000317010"/>
    </source>
</evidence>
<name>A0A562TWY3_9SPHI</name>
<gene>
    <name evidence="7" type="ORF">JN11_03208</name>
</gene>
<reference evidence="7 8" key="1">
    <citation type="submission" date="2019-07" db="EMBL/GenBank/DDBJ databases">
        <title>Genomic Encyclopedia of Archaeal and Bacterial Type Strains, Phase II (KMG-II): from individual species to whole genera.</title>
        <authorList>
            <person name="Goeker M."/>
        </authorList>
    </citation>
    <scope>NUCLEOTIDE SEQUENCE [LARGE SCALE GENOMIC DNA]</scope>
    <source>
        <strain evidence="7 8">ATCC BAA-1854</strain>
    </source>
</reference>
<dbReference type="InterPro" id="IPR050553">
    <property type="entry name" value="Thioredoxin_ResA/DsbE_sf"/>
</dbReference>
<comment type="caution">
    <text evidence="7">The sequence shown here is derived from an EMBL/GenBank/DDBJ whole genome shotgun (WGS) entry which is preliminary data.</text>
</comment>
<evidence type="ECO:0000256" key="1">
    <source>
        <dbReference type="ARBA" id="ARBA00004196"/>
    </source>
</evidence>
<protein>
    <submittedName>
        <fullName evidence="7">Peroxiredoxin</fullName>
    </submittedName>
</protein>
<dbReference type="InterPro" id="IPR017937">
    <property type="entry name" value="Thioredoxin_CS"/>
</dbReference>
<evidence type="ECO:0000256" key="2">
    <source>
        <dbReference type="ARBA" id="ARBA00022748"/>
    </source>
</evidence>
<dbReference type="Gene3D" id="3.40.30.10">
    <property type="entry name" value="Glutaredoxin"/>
    <property type="match status" value="1"/>
</dbReference>
<keyword evidence="5" id="KW-0732">Signal</keyword>
<accession>A0A562TWY3</accession>
<dbReference type="GO" id="GO:0017004">
    <property type="term" value="P:cytochrome complex assembly"/>
    <property type="evidence" value="ECO:0007669"/>
    <property type="project" value="UniProtKB-KW"/>
</dbReference>